<sequence>MAGRKPRDSRISRLGNPSGEEPGEPQRHSNFRLSTLLFFLRLGYFCTKNPGDPQAPWRE</sequence>
<dbReference type="EMBL" id="AKCU01000459">
    <property type="protein sequence ID" value="EKV07529.1"/>
    <property type="molecule type" value="Genomic_DNA"/>
</dbReference>
<evidence type="ECO:0000256" key="1">
    <source>
        <dbReference type="SAM" id="MobiDB-lite"/>
    </source>
</evidence>
<dbReference type="Proteomes" id="UP000009886">
    <property type="component" value="Unassembled WGS sequence"/>
</dbReference>
<dbReference type="AlphaFoldDB" id="K9FEA8"/>
<proteinExistence type="predicted"/>
<reference evidence="3" key="1">
    <citation type="journal article" date="2012" name="BMC Genomics">
        <title>Genome sequence of the necrotrophic fungus Penicillium digitatum, the main postharvest pathogen of citrus.</title>
        <authorList>
            <person name="Marcet-Houben M."/>
            <person name="Ballester A.-R."/>
            <person name="de la Fuente B."/>
            <person name="Harries E."/>
            <person name="Marcos J.F."/>
            <person name="Gonzalez-Candelas L."/>
            <person name="Gabaldon T."/>
        </authorList>
    </citation>
    <scope>NUCLEOTIDE SEQUENCE [LARGE SCALE GENOMIC DNA]</scope>
    <source>
        <strain evidence="3">Pd1 / CECT 20795</strain>
    </source>
</reference>
<evidence type="ECO:0000313" key="3">
    <source>
        <dbReference type="Proteomes" id="UP000009886"/>
    </source>
</evidence>
<name>K9FEA8_PEND1</name>
<feature type="compositionally biased region" description="Basic and acidic residues" evidence="1">
    <location>
        <begin position="1"/>
        <end position="11"/>
    </location>
</feature>
<organism evidence="2 3">
    <name type="scientific">Penicillium digitatum (strain Pd1 / CECT 20795)</name>
    <name type="common">Green mold</name>
    <dbReference type="NCBI Taxonomy" id="1170230"/>
    <lineage>
        <taxon>Eukaryota</taxon>
        <taxon>Fungi</taxon>
        <taxon>Dikarya</taxon>
        <taxon>Ascomycota</taxon>
        <taxon>Pezizomycotina</taxon>
        <taxon>Eurotiomycetes</taxon>
        <taxon>Eurotiomycetidae</taxon>
        <taxon>Eurotiales</taxon>
        <taxon>Aspergillaceae</taxon>
        <taxon>Penicillium</taxon>
    </lineage>
</organism>
<dbReference type="KEGG" id="pdp:PDIP_73020"/>
<comment type="caution">
    <text evidence="2">The sequence shown here is derived from an EMBL/GenBank/DDBJ whole genome shotgun (WGS) entry which is preliminary data.</text>
</comment>
<accession>K9FEA8</accession>
<dbReference type="VEuPathDB" id="FungiDB:PDIP_73020"/>
<dbReference type="HOGENOM" id="CLU_2961543_0_0_1"/>
<evidence type="ECO:0000313" key="2">
    <source>
        <dbReference type="EMBL" id="EKV07529.1"/>
    </source>
</evidence>
<gene>
    <name evidence="2" type="ORF">PDIP_73020</name>
</gene>
<feature type="region of interest" description="Disordered" evidence="1">
    <location>
        <begin position="1"/>
        <end position="29"/>
    </location>
</feature>
<protein>
    <submittedName>
        <fullName evidence="2">Uncharacterized protein</fullName>
    </submittedName>
</protein>